<accession>A0A087E8G8</accession>
<dbReference type="EMBL" id="JGZR01000005">
    <property type="protein sequence ID" value="KFJ04069.1"/>
    <property type="molecule type" value="Genomic_DNA"/>
</dbReference>
<gene>
    <name evidence="1" type="ORF">BISU_1107</name>
</gene>
<dbReference type="GO" id="GO:0003677">
    <property type="term" value="F:DNA binding"/>
    <property type="evidence" value="ECO:0007669"/>
    <property type="project" value="InterPro"/>
</dbReference>
<sequence>MKRLDYTKYDRLPNPMLSPGATIEYVEPRPVSIVSLEQLRDVISHRRKEQGLSQEDLARESLVSLRAAQLLEESGEGSIHDAIAVLTTLQIKPMVLPPALAKAAMRTQEHD</sequence>
<protein>
    <recommendedName>
        <fullName evidence="3">XRE family transcriptional regulator</fullName>
    </recommendedName>
</protein>
<evidence type="ECO:0008006" key="3">
    <source>
        <dbReference type="Google" id="ProtNLM"/>
    </source>
</evidence>
<dbReference type="AlphaFoldDB" id="A0A087E8G8"/>
<evidence type="ECO:0000313" key="2">
    <source>
        <dbReference type="Proteomes" id="UP000029055"/>
    </source>
</evidence>
<dbReference type="InterPro" id="IPR010982">
    <property type="entry name" value="Lambda_DNA-bd_dom_sf"/>
</dbReference>
<dbReference type="STRING" id="77635.BISU_1107"/>
<name>A0A087E8G8_9BIFI</name>
<comment type="caution">
    <text evidence="1">The sequence shown here is derived from an EMBL/GenBank/DDBJ whole genome shotgun (WGS) entry which is preliminary data.</text>
</comment>
<proteinExistence type="predicted"/>
<dbReference type="Gene3D" id="1.10.260.40">
    <property type="entry name" value="lambda repressor-like DNA-binding domains"/>
    <property type="match status" value="1"/>
</dbReference>
<reference evidence="1 2" key="1">
    <citation type="submission" date="2014-03" db="EMBL/GenBank/DDBJ databases">
        <title>Genomics of Bifidobacteria.</title>
        <authorList>
            <person name="Ventura M."/>
            <person name="Milani C."/>
            <person name="Lugli G.A."/>
        </authorList>
    </citation>
    <scope>NUCLEOTIDE SEQUENCE [LARGE SCALE GENOMIC DNA]</scope>
    <source>
        <strain evidence="1 2">LMG 11597</strain>
    </source>
</reference>
<dbReference type="Proteomes" id="UP000029055">
    <property type="component" value="Unassembled WGS sequence"/>
</dbReference>
<evidence type="ECO:0000313" key="1">
    <source>
        <dbReference type="EMBL" id="KFJ04069.1"/>
    </source>
</evidence>
<dbReference type="RefSeq" id="WP_152599147.1">
    <property type="nucleotide sequence ID" value="NZ_CP062939.1"/>
</dbReference>
<keyword evidence="2" id="KW-1185">Reference proteome</keyword>
<organism evidence="1 2">
    <name type="scientific">Bifidobacterium subtile</name>
    <dbReference type="NCBI Taxonomy" id="77635"/>
    <lineage>
        <taxon>Bacteria</taxon>
        <taxon>Bacillati</taxon>
        <taxon>Actinomycetota</taxon>
        <taxon>Actinomycetes</taxon>
        <taxon>Bifidobacteriales</taxon>
        <taxon>Bifidobacteriaceae</taxon>
        <taxon>Bifidobacterium</taxon>
    </lineage>
</organism>